<evidence type="ECO:0000256" key="1">
    <source>
        <dbReference type="SAM" id="MobiDB-lite"/>
    </source>
</evidence>
<evidence type="ECO:0000313" key="3">
    <source>
        <dbReference type="Proteomes" id="UP001420932"/>
    </source>
</evidence>
<organism evidence="2 3">
    <name type="scientific">Stephania yunnanensis</name>
    <dbReference type="NCBI Taxonomy" id="152371"/>
    <lineage>
        <taxon>Eukaryota</taxon>
        <taxon>Viridiplantae</taxon>
        <taxon>Streptophyta</taxon>
        <taxon>Embryophyta</taxon>
        <taxon>Tracheophyta</taxon>
        <taxon>Spermatophyta</taxon>
        <taxon>Magnoliopsida</taxon>
        <taxon>Ranunculales</taxon>
        <taxon>Menispermaceae</taxon>
        <taxon>Menispermoideae</taxon>
        <taxon>Cissampelideae</taxon>
        <taxon>Stephania</taxon>
    </lineage>
</organism>
<evidence type="ECO:0000313" key="2">
    <source>
        <dbReference type="EMBL" id="KAK9142322.1"/>
    </source>
</evidence>
<dbReference type="EMBL" id="JBBNAF010000005">
    <property type="protein sequence ID" value="KAK9142322.1"/>
    <property type="molecule type" value="Genomic_DNA"/>
</dbReference>
<reference evidence="2 3" key="1">
    <citation type="submission" date="2024-01" db="EMBL/GenBank/DDBJ databases">
        <title>Genome assemblies of Stephania.</title>
        <authorList>
            <person name="Yang L."/>
        </authorList>
    </citation>
    <scope>NUCLEOTIDE SEQUENCE [LARGE SCALE GENOMIC DNA]</scope>
    <source>
        <strain evidence="2">YNDBR</strain>
        <tissue evidence="2">Leaf</tissue>
    </source>
</reference>
<dbReference type="AlphaFoldDB" id="A0AAP0K0H8"/>
<sequence length="88" mass="9671">MELSPSLPSTRWGYETTSSVASTLMDSRSSSPFSIESSSPSSRNATSSPKPNLTPERPLCCPHYLPDGRHLLPSLLPRHLLLLLFAFD</sequence>
<feature type="compositionally biased region" description="Low complexity" evidence="1">
    <location>
        <begin position="27"/>
        <end position="48"/>
    </location>
</feature>
<feature type="region of interest" description="Disordered" evidence="1">
    <location>
        <begin position="23"/>
        <end position="58"/>
    </location>
</feature>
<comment type="caution">
    <text evidence="2">The sequence shown here is derived from an EMBL/GenBank/DDBJ whole genome shotgun (WGS) entry which is preliminary data.</text>
</comment>
<proteinExistence type="predicted"/>
<dbReference type="Proteomes" id="UP001420932">
    <property type="component" value="Unassembled WGS sequence"/>
</dbReference>
<gene>
    <name evidence="2" type="ORF">Syun_011722</name>
</gene>
<name>A0AAP0K0H8_9MAGN</name>
<keyword evidence="3" id="KW-1185">Reference proteome</keyword>
<protein>
    <submittedName>
        <fullName evidence="2">Uncharacterized protein</fullName>
    </submittedName>
</protein>
<accession>A0AAP0K0H8</accession>